<evidence type="ECO:0000259" key="1">
    <source>
        <dbReference type="Pfam" id="PF00534"/>
    </source>
</evidence>
<dbReference type="PANTHER" id="PTHR12526:SF638">
    <property type="entry name" value="SPORE COAT PROTEIN SA"/>
    <property type="match status" value="1"/>
</dbReference>
<dbReference type="SUPFAM" id="SSF53756">
    <property type="entry name" value="UDP-Glycosyltransferase/glycogen phosphorylase"/>
    <property type="match status" value="1"/>
</dbReference>
<dbReference type="Pfam" id="PF00534">
    <property type="entry name" value="Glycos_transf_1"/>
    <property type="match status" value="1"/>
</dbReference>
<name>A0ABY3CQC1_9FLAO</name>
<evidence type="ECO:0000313" key="2">
    <source>
        <dbReference type="EMBL" id="TRX10432.1"/>
    </source>
</evidence>
<organism evidence="2 3">
    <name type="scientific">Flavobacterium gawalongense</name>
    <dbReference type="NCBI Taxonomy" id="2594432"/>
    <lineage>
        <taxon>Bacteria</taxon>
        <taxon>Pseudomonadati</taxon>
        <taxon>Bacteroidota</taxon>
        <taxon>Flavobacteriia</taxon>
        <taxon>Flavobacteriales</taxon>
        <taxon>Flavobacteriaceae</taxon>
        <taxon>Flavobacterium</taxon>
    </lineage>
</organism>
<dbReference type="Gene3D" id="3.40.50.2000">
    <property type="entry name" value="Glycogen Phosphorylase B"/>
    <property type="match status" value="2"/>
</dbReference>
<dbReference type="InterPro" id="IPR001296">
    <property type="entry name" value="Glyco_trans_1"/>
</dbReference>
<dbReference type="PANTHER" id="PTHR12526">
    <property type="entry name" value="GLYCOSYLTRANSFERASE"/>
    <property type="match status" value="1"/>
</dbReference>
<dbReference type="RefSeq" id="WP_143385779.1">
    <property type="nucleotide sequence ID" value="NZ_VJZM01000001.1"/>
</dbReference>
<protein>
    <submittedName>
        <fullName evidence="2">Glycosyltransferase</fullName>
    </submittedName>
</protein>
<proteinExistence type="predicted"/>
<dbReference type="EMBL" id="VJZN01000001">
    <property type="protein sequence ID" value="TRX10432.1"/>
    <property type="molecule type" value="Genomic_DNA"/>
</dbReference>
<sequence>MGNTKKIVFTTENVNWGGSELLWTKTIPELVNQECKIGVCVNQKLQLPDWIVALENEKRICVYKTPVSGLSKIKQIANKFLPYKFRLKPKDKRQEFISEFHPDLLVINQGFNFNGVDLMDFAMQSKINYVTISHAVNEGLWPDLNLRKKMILGFGNSQKNYFVSKDNLEVTEAQLGVSLQNNEVIRNPFNVPFAIDLAYPKQENYHLAYVGRYDFYAKGQDVLLRVLAKEKWKKRNIVVNFYGEGNDVENLKDMIQLYEIKNAIVHPYSSTIDIWKKNQALVLTSRFEGLPLVLVEAMLCKRFAIITNVSGNKELIEDNQTGFIAAAPRPEYVDEAMERAWQVRENWQLIGEEARKQLIKHIPENPALVFANQLTAILNGKN</sequence>
<evidence type="ECO:0000313" key="3">
    <source>
        <dbReference type="Proteomes" id="UP000318528"/>
    </source>
</evidence>
<gene>
    <name evidence="2" type="ORF">FNW12_00560</name>
</gene>
<keyword evidence="3" id="KW-1185">Reference proteome</keyword>
<comment type="caution">
    <text evidence="2">The sequence shown here is derived from an EMBL/GenBank/DDBJ whole genome shotgun (WGS) entry which is preliminary data.</text>
</comment>
<accession>A0ABY3CQC1</accession>
<feature type="domain" description="Glycosyl transferase family 1" evidence="1">
    <location>
        <begin position="203"/>
        <end position="356"/>
    </location>
</feature>
<reference evidence="2 3" key="1">
    <citation type="submission" date="2019-07" db="EMBL/GenBank/DDBJ databases">
        <title>Novel species of Flavobacterium.</title>
        <authorList>
            <person name="Liu Q."/>
            <person name="Xin Y.-H."/>
        </authorList>
    </citation>
    <scope>NUCLEOTIDE SEQUENCE [LARGE SCALE GENOMIC DNA]</scope>
    <source>
        <strain evidence="2 3">GSP39</strain>
    </source>
</reference>
<dbReference type="Proteomes" id="UP000318528">
    <property type="component" value="Unassembled WGS sequence"/>
</dbReference>